<evidence type="ECO:0000256" key="4">
    <source>
        <dbReference type="HAMAP-Rule" id="MF_00171"/>
    </source>
</evidence>
<evidence type="ECO:0000256" key="5">
    <source>
        <dbReference type="RuleBase" id="RU003792"/>
    </source>
</evidence>
<dbReference type="NCBIfam" id="TIGR00071">
    <property type="entry name" value="hisT_truA"/>
    <property type="match status" value="1"/>
</dbReference>
<accession>A0A497EVP5</accession>
<dbReference type="GO" id="GO:0003723">
    <property type="term" value="F:RNA binding"/>
    <property type="evidence" value="ECO:0007669"/>
    <property type="project" value="InterPro"/>
</dbReference>
<proteinExistence type="inferred from homology"/>
<dbReference type="PANTHER" id="PTHR11142:SF0">
    <property type="entry name" value="TRNA PSEUDOURIDINE SYNTHASE-LIKE 1"/>
    <property type="match status" value="1"/>
</dbReference>
<feature type="active site" description="Nucleophile" evidence="4">
    <location>
        <position position="56"/>
    </location>
</feature>
<name>A0A497EVP5_9CREN</name>
<dbReference type="AlphaFoldDB" id="A0A497EVP5"/>
<dbReference type="EMBL" id="QMQY01000008">
    <property type="protein sequence ID" value="RLE51305.1"/>
    <property type="molecule type" value="Genomic_DNA"/>
</dbReference>
<dbReference type="GO" id="GO:0160147">
    <property type="term" value="F:tRNA pseudouridine(38-40) synthase activity"/>
    <property type="evidence" value="ECO:0007669"/>
    <property type="project" value="UniProtKB-EC"/>
</dbReference>
<dbReference type="HAMAP" id="MF_00171">
    <property type="entry name" value="TruA"/>
    <property type="match status" value="1"/>
</dbReference>
<dbReference type="InterPro" id="IPR020097">
    <property type="entry name" value="PsdUridine_synth_TruA_a/b_dom"/>
</dbReference>
<dbReference type="InterPro" id="IPR001406">
    <property type="entry name" value="PsdUridine_synth_TruA"/>
</dbReference>
<dbReference type="SUPFAM" id="SSF55120">
    <property type="entry name" value="Pseudouridine synthase"/>
    <property type="match status" value="1"/>
</dbReference>
<dbReference type="Pfam" id="PF01416">
    <property type="entry name" value="PseudoU_synth_1"/>
    <property type="match status" value="1"/>
</dbReference>
<dbReference type="Gene3D" id="3.30.70.580">
    <property type="entry name" value="Pseudouridine synthase I, catalytic domain, N-terminal subdomain"/>
    <property type="match status" value="1"/>
</dbReference>
<feature type="binding site" evidence="4">
    <location>
        <position position="110"/>
    </location>
    <ligand>
        <name>substrate</name>
    </ligand>
</feature>
<evidence type="ECO:0000313" key="7">
    <source>
        <dbReference type="EMBL" id="RLE51305.1"/>
    </source>
</evidence>
<sequence>MEEGRFAFKVFYLGSNYYGFQRQPDVPTVENEIFRVFNELDLLAEDSKYTAASRTDRGVHALGQVIAVNLKREPDLDEINELLPNDIAFWALSRVSSNFNARRKALYRHYKYVCRNPGVNIDLVREALKYIIGVHNFKNLCYKAYRSTIRRIYLADIKVYSELSDEEFLIFSFYGASFARGLIRKTVSAVIMVGLGEMSLDEFKMLLNPRYTSPKGIRLYPSDGLFLVDAYYPIAFKIHLNGVEKVREILEGMSLSNGFSGVLGKILLNEFEKLISDLSELSSRIDSWNIISSSLG</sequence>
<evidence type="ECO:0000256" key="2">
    <source>
        <dbReference type="ARBA" id="ARBA00022694"/>
    </source>
</evidence>
<dbReference type="Gene3D" id="3.30.70.660">
    <property type="entry name" value="Pseudouridine synthase I, catalytic domain, C-terminal subdomain"/>
    <property type="match status" value="1"/>
</dbReference>
<comment type="caution">
    <text evidence="4">Lacks conserved residue(s) required for the propagation of feature annotation.</text>
</comment>
<feature type="domain" description="Pseudouridine synthase I TruA alpha/beta" evidence="6">
    <location>
        <begin position="127"/>
        <end position="233"/>
    </location>
</feature>
<dbReference type="InterPro" id="IPR020094">
    <property type="entry name" value="TruA/RsuA/RluB/E/F_N"/>
</dbReference>
<dbReference type="PANTHER" id="PTHR11142">
    <property type="entry name" value="PSEUDOURIDYLATE SYNTHASE"/>
    <property type="match status" value="1"/>
</dbReference>
<comment type="caution">
    <text evidence="7">The sequence shown here is derived from an EMBL/GenBank/DDBJ whole genome shotgun (WGS) entry which is preliminary data.</text>
</comment>
<organism evidence="7 8">
    <name type="scientific">Thermoproteota archaeon</name>
    <dbReference type="NCBI Taxonomy" id="2056631"/>
    <lineage>
        <taxon>Archaea</taxon>
        <taxon>Thermoproteota</taxon>
    </lineage>
</organism>
<keyword evidence="3 4" id="KW-0413">Isomerase</keyword>
<gene>
    <name evidence="4" type="primary">truA</name>
    <name evidence="7" type="ORF">DRJ21_00425</name>
</gene>
<keyword evidence="2 4" id="KW-0819">tRNA processing</keyword>
<dbReference type="GO" id="GO:0031119">
    <property type="term" value="P:tRNA pseudouridine synthesis"/>
    <property type="evidence" value="ECO:0007669"/>
    <property type="project" value="UniProtKB-UniRule"/>
</dbReference>
<evidence type="ECO:0000313" key="8">
    <source>
        <dbReference type="Proteomes" id="UP000281962"/>
    </source>
</evidence>
<dbReference type="InterPro" id="IPR020095">
    <property type="entry name" value="PsdUridine_synth_TruA_C"/>
</dbReference>
<comment type="function">
    <text evidence="4">Formation of pseudouridine at positions 38, 39 and 40 in the anticodon stem and loop of transfer RNAs.</text>
</comment>
<reference evidence="7 8" key="1">
    <citation type="submission" date="2018-06" db="EMBL/GenBank/DDBJ databases">
        <title>Extensive metabolic versatility and redundancy in microbially diverse, dynamic hydrothermal sediments.</title>
        <authorList>
            <person name="Dombrowski N."/>
            <person name="Teske A."/>
            <person name="Baker B.J."/>
        </authorList>
    </citation>
    <scope>NUCLEOTIDE SEQUENCE [LARGE SCALE GENOMIC DNA]</scope>
    <source>
        <strain evidence="7">B30_G17</strain>
    </source>
</reference>
<dbReference type="Proteomes" id="UP000281962">
    <property type="component" value="Unassembled WGS sequence"/>
</dbReference>
<dbReference type="InterPro" id="IPR020103">
    <property type="entry name" value="PsdUridine_synth_cat_dom_sf"/>
</dbReference>
<comment type="catalytic activity">
    <reaction evidence="4 5">
        <text>uridine(38/39/40) in tRNA = pseudouridine(38/39/40) in tRNA</text>
        <dbReference type="Rhea" id="RHEA:22376"/>
        <dbReference type="Rhea" id="RHEA-COMP:10085"/>
        <dbReference type="Rhea" id="RHEA-COMP:10087"/>
        <dbReference type="ChEBI" id="CHEBI:65314"/>
        <dbReference type="ChEBI" id="CHEBI:65315"/>
        <dbReference type="EC" id="5.4.99.12"/>
    </reaction>
</comment>
<protein>
    <recommendedName>
        <fullName evidence="4">tRNA pseudouridine synthase A</fullName>
        <ecNumber evidence="4">5.4.99.12</ecNumber>
    </recommendedName>
    <alternativeName>
        <fullName evidence="4">tRNA pseudouridine(38-40) synthase</fullName>
    </alternativeName>
    <alternativeName>
        <fullName evidence="4">tRNA pseudouridylate synthase I</fullName>
    </alternativeName>
    <alternativeName>
        <fullName evidence="4">tRNA-uridine isomerase I</fullName>
    </alternativeName>
</protein>
<comment type="similarity">
    <text evidence="1 4 5">Belongs to the tRNA pseudouridine synthase TruA family.</text>
</comment>
<evidence type="ECO:0000256" key="1">
    <source>
        <dbReference type="ARBA" id="ARBA00009375"/>
    </source>
</evidence>
<evidence type="ECO:0000256" key="3">
    <source>
        <dbReference type="ARBA" id="ARBA00023235"/>
    </source>
</evidence>
<evidence type="ECO:0000259" key="6">
    <source>
        <dbReference type="Pfam" id="PF01416"/>
    </source>
</evidence>
<dbReference type="EC" id="5.4.99.12" evidence="4"/>